<reference evidence="3" key="2">
    <citation type="submission" date="2018-04" db="EMBL/GenBank/DDBJ databases">
        <title>Complete genome sequence of Sulfodiicoccus acidiphilus strain HS-1.</title>
        <authorList>
            <person name="Sakai H.D."/>
            <person name="Kurosawa N."/>
        </authorList>
    </citation>
    <scope>NUCLEOTIDE SEQUENCE [LARGE SCALE GENOMIC DNA]</scope>
    <source>
        <strain evidence="3">HS-1</strain>
    </source>
</reference>
<reference evidence="2" key="1">
    <citation type="journal article" date="2014" name="Int. J. Syst. Evol. Microbiol.">
        <title>Complete genome sequence of Corynebacterium casei LMG S-19264T (=DSM 44701T), isolated from a smear-ripened cheese.</title>
        <authorList>
            <consortium name="US DOE Joint Genome Institute (JGI-PGF)"/>
            <person name="Walter F."/>
            <person name="Albersmeier A."/>
            <person name="Kalinowski J."/>
            <person name="Ruckert C."/>
        </authorList>
    </citation>
    <scope>NUCLEOTIDE SEQUENCE</scope>
    <source>
        <strain evidence="2">JCM 31740</strain>
    </source>
</reference>
<gene>
    <name evidence="2" type="ORF">GCM10007116_09780</name>
    <name evidence="1" type="ORF">HS1genome_0891</name>
</gene>
<reference evidence="1" key="3">
    <citation type="journal article" date="2019" name="BMC Res. Notes">
        <title>Complete genome sequence of the Sulfodiicoccus acidiphilus strain HS-1T, the first crenarchaeon that lacks polB3, isolated from an acidic hot spring in Ohwaku-dani, Hakone, Japan.</title>
        <authorList>
            <person name="Sakai H.D."/>
            <person name="Kurosawa N."/>
        </authorList>
    </citation>
    <scope>NUCLEOTIDE SEQUENCE</scope>
    <source>
        <strain evidence="1">HS-1</strain>
    </source>
</reference>
<dbReference type="EMBL" id="AP018553">
    <property type="protein sequence ID" value="BBD72502.1"/>
    <property type="molecule type" value="Genomic_DNA"/>
</dbReference>
<evidence type="ECO:0000313" key="3">
    <source>
        <dbReference type="Proteomes" id="UP000276741"/>
    </source>
</evidence>
<name>A0A348B2V0_9CREN</name>
<proteinExistence type="predicted"/>
<evidence type="ECO:0000313" key="2">
    <source>
        <dbReference type="EMBL" id="GGT94080.1"/>
    </source>
</evidence>
<evidence type="ECO:0000313" key="1">
    <source>
        <dbReference type="EMBL" id="BBD72502.1"/>
    </source>
</evidence>
<keyword evidence="3" id="KW-1185">Reference proteome</keyword>
<dbReference type="OrthoDB" id="18902at2157"/>
<accession>A0A348B2V0</accession>
<dbReference type="EMBL" id="BMQS01000007">
    <property type="protein sequence ID" value="GGT94080.1"/>
    <property type="molecule type" value="Genomic_DNA"/>
</dbReference>
<dbReference type="Proteomes" id="UP000276741">
    <property type="component" value="Chromosome"/>
</dbReference>
<dbReference type="RefSeq" id="WP_126449798.1">
    <property type="nucleotide sequence ID" value="NZ_AP018553.1"/>
</dbReference>
<sequence length="158" mass="17941">MSSAQPGASKSKELKIVKKQVINPTVVNEDRRKARLLFVIKQIAPVSEKGLLSLLSLLKEKGIDVEYQFTTLPNGSLISPQFKEDLTSLLYLELLESDPRDKRLKLSSQGEDTIATIAIDDEFKSKVLPAIDELRPKVQAIDQELNLKMRAERRRNRR</sequence>
<dbReference type="AlphaFoldDB" id="A0A348B2V0"/>
<dbReference type="KEGG" id="sacd:HS1genome_0891"/>
<protein>
    <submittedName>
        <fullName evidence="1">Uncharacterized protein</fullName>
    </submittedName>
</protein>
<dbReference type="Proteomes" id="UP000616143">
    <property type="component" value="Unassembled WGS sequence"/>
</dbReference>
<dbReference type="GeneID" id="38666398"/>
<organism evidence="1 3">
    <name type="scientific">Sulfodiicoccus acidiphilus</name>
    <dbReference type="NCBI Taxonomy" id="1670455"/>
    <lineage>
        <taxon>Archaea</taxon>
        <taxon>Thermoproteota</taxon>
        <taxon>Thermoprotei</taxon>
        <taxon>Sulfolobales</taxon>
        <taxon>Sulfolobaceae</taxon>
        <taxon>Sulfodiicoccus</taxon>
    </lineage>
</organism>
<reference evidence="2" key="4">
    <citation type="submission" date="2020-09" db="EMBL/GenBank/DDBJ databases">
        <authorList>
            <person name="Sun Q."/>
            <person name="Ohkuma M."/>
        </authorList>
    </citation>
    <scope>NUCLEOTIDE SEQUENCE</scope>
    <source>
        <strain evidence="2">JCM 31740</strain>
    </source>
</reference>